<feature type="domain" description="Metaxin glutathione S-transferase" evidence="2">
    <location>
        <begin position="147"/>
        <end position="208"/>
    </location>
</feature>
<feature type="region of interest" description="Disordered" evidence="1">
    <location>
        <begin position="228"/>
        <end position="262"/>
    </location>
</feature>
<gene>
    <name evidence="3" type="ORF">KI387_012401</name>
</gene>
<dbReference type="GO" id="GO:0006626">
    <property type="term" value="P:protein targeting to mitochondrion"/>
    <property type="evidence" value="ECO:0007669"/>
    <property type="project" value="TreeGrafter"/>
</dbReference>
<comment type="caution">
    <text evidence="3">The sequence shown here is derived from an EMBL/GenBank/DDBJ whole genome shotgun (WGS) entry which is preliminary data.</text>
</comment>
<dbReference type="EMBL" id="JAHRHJ020000009">
    <property type="protein sequence ID" value="KAH9300818.1"/>
    <property type="molecule type" value="Genomic_DNA"/>
</dbReference>
<accession>A0AA38FFX2</accession>
<evidence type="ECO:0000259" key="2">
    <source>
        <dbReference type="Pfam" id="PF17171"/>
    </source>
</evidence>
<protein>
    <recommendedName>
        <fullName evidence="2">Metaxin glutathione S-transferase domain-containing protein</fullName>
    </recommendedName>
</protein>
<dbReference type="Pfam" id="PF17171">
    <property type="entry name" value="GST_C_6"/>
    <property type="match status" value="1"/>
</dbReference>
<evidence type="ECO:0000313" key="4">
    <source>
        <dbReference type="Proteomes" id="UP000824469"/>
    </source>
</evidence>
<name>A0AA38FFX2_TAXCH</name>
<dbReference type="InterPro" id="IPR050931">
    <property type="entry name" value="Mito_Protein_Transport_Metaxin"/>
</dbReference>
<keyword evidence="4" id="KW-1185">Reference proteome</keyword>
<reference evidence="3 4" key="1">
    <citation type="journal article" date="2021" name="Nat. Plants">
        <title>The Taxus genome provides insights into paclitaxel biosynthesis.</title>
        <authorList>
            <person name="Xiong X."/>
            <person name="Gou J."/>
            <person name="Liao Q."/>
            <person name="Li Y."/>
            <person name="Zhou Q."/>
            <person name="Bi G."/>
            <person name="Li C."/>
            <person name="Du R."/>
            <person name="Wang X."/>
            <person name="Sun T."/>
            <person name="Guo L."/>
            <person name="Liang H."/>
            <person name="Lu P."/>
            <person name="Wu Y."/>
            <person name="Zhang Z."/>
            <person name="Ro D.K."/>
            <person name="Shang Y."/>
            <person name="Huang S."/>
            <person name="Yan J."/>
        </authorList>
    </citation>
    <scope>NUCLEOTIDE SEQUENCE [LARGE SCALE GENOMIC DNA]</scope>
    <source>
        <strain evidence="3">Ta-2019</strain>
    </source>
</reference>
<evidence type="ECO:0000256" key="1">
    <source>
        <dbReference type="SAM" id="MobiDB-lite"/>
    </source>
</evidence>
<evidence type="ECO:0000313" key="3">
    <source>
        <dbReference type="EMBL" id="KAH9300818.1"/>
    </source>
</evidence>
<proteinExistence type="predicted"/>
<dbReference type="PANTHER" id="PTHR12289">
    <property type="entry name" value="METAXIN RELATED"/>
    <property type="match status" value="1"/>
</dbReference>
<dbReference type="GO" id="GO:0005741">
    <property type="term" value="C:mitochondrial outer membrane"/>
    <property type="evidence" value="ECO:0007669"/>
    <property type="project" value="TreeGrafter"/>
</dbReference>
<dbReference type="OMA" id="YFQTRCL"/>
<organism evidence="3 4">
    <name type="scientific">Taxus chinensis</name>
    <name type="common">Chinese yew</name>
    <name type="synonym">Taxus wallichiana var. chinensis</name>
    <dbReference type="NCBI Taxonomy" id="29808"/>
    <lineage>
        <taxon>Eukaryota</taxon>
        <taxon>Viridiplantae</taxon>
        <taxon>Streptophyta</taxon>
        <taxon>Embryophyta</taxon>
        <taxon>Tracheophyta</taxon>
        <taxon>Spermatophyta</taxon>
        <taxon>Pinopsida</taxon>
        <taxon>Pinidae</taxon>
        <taxon>Conifers II</taxon>
        <taxon>Cupressales</taxon>
        <taxon>Taxaceae</taxon>
        <taxon>Taxus</taxon>
    </lineage>
</organism>
<feature type="compositionally biased region" description="Basic and acidic residues" evidence="1">
    <location>
        <begin position="250"/>
        <end position="262"/>
    </location>
</feature>
<dbReference type="PANTHER" id="PTHR12289:SF41">
    <property type="entry name" value="FAILED AXON CONNECTIONS-RELATED"/>
    <property type="match status" value="1"/>
</dbReference>
<dbReference type="AlphaFoldDB" id="A0AA38FFX2"/>
<sequence>MLFGLIELHPKEELECLHFKWCMVLKLEDLPSVEFDSCVGFNSEVGGVFEFLKKENIVDLDSEIPRYSVPDLLASEALISSWLADATLYELWGSHKENVANEIYFSDLPWPIGKILYWKQKRAAMQRLGVTSTNCQEKEAELYRNAAAAYESLSTKLGDQKFFLENKPTSLDAIFLGHALFVLQTSNGSSRLRQELMKHDNLFRYAENLKTEFLEASGSSALPRWSSPHFASSSKTDKSHTSSGGAKYRASKEKHTQPKTEEEKIFKKRGKYFLITQFIAVVVFLSLMGGTGEDEVEVEDNDGLFVED</sequence>
<dbReference type="InterPro" id="IPR033468">
    <property type="entry name" value="Metaxin_GST"/>
</dbReference>
<dbReference type="Proteomes" id="UP000824469">
    <property type="component" value="Unassembled WGS sequence"/>
</dbReference>